<gene>
    <name evidence="4" type="ORF">CYJ47_06835</name>
</gene>
<feature type="signal peptide" evidence="2">
    <location>
        <begin position="1"/>
        <end position="21"/>
    </location>
</feature>
<dbReference type="KEGG" id="cpyr:CYJ47_06835"/>
<dbReference type="SMART" id="SM00327">
    <property type="entry name" value="VWA"/>
    <property type="match status" value="1"/>
</dbReference>
<dbReference type="Gene3D" id="3.40.190.10">
    <property type="entry name" value="Periplasmic binding protein-like II"/>
    <property type="match status" value="1"/>
</dbReference>
<accession>A0AAF0YTH1</accession>
<dbReference type="InterPro" id="IPR036465">
    <property type="entry name" value="vWFA_dom_sf"/>
</dbReference>
<dbReference type="SUPFAM" id="SSF53850">
    <property type="entry name" value="Periplasmic binding protein-like II"/>
    <property type="match status" value="1"/>
</dbReference>
<evidence type="ECO:0000256" key="2">
    <source>
        <dbReference type="SAM" id="SignalP"/>
    </source>
</evidence>
<dbReference type="Pfam" id="PF00092">
    <property type="entry name" value="VWA"/>
    <property type="match status" value="1"/>
</dbReference>
<evidence type="ECO:0000256" key="1">
    <source>
        <dbReference type="SAM" id="MobiDB-lite"/>
    </source>
</evidence>
<dbReference type="CDD" id="cd00198">
    <property type="entry name" value="vWFA"/>
    <property type="match status" value="1"/>
</dbReference>
<organism evidence="4 5">
    <name type="scientific">Corynebacterium pyruviciproducens</name>
    <dbReference type="NCBI Taxonomy" id="598660"/>
    <lineage>
        <taxon>Bacteria</taxon>
        <taxon>Bacillati</taxon>
        <taxon>Actinomycetota</taxon>
        <taxon>Actinomycetes</taxon>
        <taxon>Mycobacteriales</taxon>
        <taxon>Corynebacteriaceae</taxon>
        <taxon>Corynebacterium</taxon>
    </lineage>
</organism>
<evidence type="ECO:0000313" key="4">
    <source>
        <dbReference type="EMBL" id="WOT01021.1"/>
    </source>
</evidence>
<keyword evidence="2" id="KW-0732">Signal</keyword>
<protein>
    <submittedName>
        <fullName evidence="4">VWA domain-containing protein</fullName>
    </submittedName>
</protein>
<dbReference type="RefSeq" id="WP_101677942.1">
    <property type="nucleotide sequence ID" value="NZ_CP136958.1"/>
</dbReference>
<dbReference type="SUPFAM" id="SSF53300">
    <property type="entry name" value="vWA-like"/>
    <property type="match status" value="1"/>
</dbReference>
<feature type="domain" description="VWFA" evidence="3">
    <location>
        <begin position="349"/>
        <end position="512"/>
    </location>
</feature>
<reference evidence="4" key="2">
    <citation type="submission" date="2023-10" db="EMBL/GenBank/DDBJ databases">
        <authorList>
            <person name="Choi B."/>
        </authorList>
    </citation>
    <scope>NUCLEOTIDE SEQUENCE</scope>
    <source>
        <strain evidence="4">UMB0763</strain>
    </source>
</reference>
<dbReference type="PROSITE" id="PS50234">
    <property type="entry name" value="VWFA"/>
    <property type="match status" value="1"/>
</dbReference>
<dbReference type="Proteomes" id="UP000234560">
    <property type="component" value="Chromosome"/>
</dbReference>
<feature type="region of interest" description="Disordered" evidence="1">
    <location>
        <begin position="25"/>
        <end position="44"/>
    </location>
</feature>
<feature type="chain" id="PRO_5041980307" evidence="2">
    <location>
        <begin position="22"/>
        <end position="534"/>
    </location>
</feature>
<evidence type="ECO:0000259" key="3">
    <source>
        <dbReference type="PROSITE" id="PS50234"/>
    </source>
</evidence>
<dbReference type="Pfam" id="PF13531">
    <property type="entry name" value="SBP_bac_11"/>
    <property type="match status" value="1"/>
</dbReference>
<name>A0AAF0YTH1_9CORY</name>
<dbReference type="AlphaFoldDB" id="A0AAF0YTH1"/>
<dbReference type="Gene3D" id="3.40.50.410">
    <property type="entry name" value="von Willebrand factor, type A domain"/>
    <property type="match status" value="1"/>
</dbReference>
<dbReference type="PROSITE" id="PS51257">
    <property type="entry name" value="PROKAR_LIPOPROTEIN"/>
    <property type="match status" value="1"/>
</dbReference>
<proteinExistence type="predicted"/>
<reference evidence="4" key="1">
    <citation type="submission" date="2017-12" db="EMBL/GenBank/DDBJ databases">
        <authorList>
            <person name="Thomas-White K."/>
            <person name="Wolfe A.J."/>
        </authorList>
    </citation>
    <scope>NUCLEOTIDE SEQUENCE</scope>
    <source>
        <strain evidence="4">UMB0763</strain>
    </source>
</reference>
<sequence>MNRVLAFLVSIVTALGFAACAAGGGDTDGATSTTSGRDGGGASSSSPLVIAAATELKDLEPLVARASNELGFSIEMTYPGGTLENSQKLKDGQFNGGVDATWFATNRYVDLIGGGDQLESATSIASSPVAFGLWTESAQRLGWDKKQPTWADFAAASASGEFTFGMTDPTSSNSGFSALVSVATALADTGLSLTPQDIEAHYDDLASLFKGQTITSGSSGWLADTFAQEPGKVDGIVNYEANLQQLRDAGLPITVIVPADGAISADYPLAALTNPAHPGSKEKVDKLSEFLLDHQEDLAASFRRPVDPAVPMREELTSQTVFELPFPQEYSTVQQLVTAYHNEYRTPGSTAYVLDTSGSMQGDRMRSLKSIMNKLIDGSAQTLTGNVAFRDNEEVTLNEFSTEPGHTMTVTYNRSDEAAKQQLTDFVNGLIPFGNTALYSAVYQALQQSGESENISTIVLMTDGMQTSGMTYSDFEAAYAALPEQARSVPVFVILYGEASEEEMTKLSRLTGGKVFDAVNGDLEQAFKEIRGFQ</sequence>
<dbReference type="InterPro" id="IPR002035">
    <property type="entry name" value="VWF_A"/>
</dbReference>
<evidence type="ECO:0000313" key="5">
    <source>
        <dbReference type="Proteomes" id="UP000234560"/>
    </source>
</evidence>
<dbReference type="EMBL" id="CP136958">
    <property type="protein sequence ID" value="WOT01021.1"/>
    <property type="molecule type" value="Genomic_DNA"/>
</dbReference>